<dbReference type="InterPro" id="IPR003675">
    <property type="entry name" value="Rce1/LyrA-like_dom"/>
</dbReference>
<keyword evidence="1" id="KW-1133">Transmembrane helix</keyword>
<dbReference type="EMBL" id="JAZHBM010000001">
    <property type="protein sequence ID" value="MEF3081382.1"/>
    <property type="molecule type" value="Genomic_DNA"/>
</dbReference>
<feature type="transmembrane region" description="Helical" evidence="1">
    <location>
        <begin position="76"/>
        <end position="97"/>
    </location>
</feature>
<feature type="domain" description="CAAX prenyl protease 2/Lysostaphin resistance protein A-like" evidence="2">
    <location>
        <begin position="108"/>
        <end position="205"/>
    </location>
</feature>
<dbReference type="EC" id="3.4.-.-" evidence="3"/>
<name>A0ABU7WCA9_9GAMM</name>
<proteinExistence type="predicted"/>
<keyword evidence="1" id="KW-0812">Transmembrane</keyword>
<dbReference type="Pfam" id="PF02517">
    <property type="entry name" value="Rce1-like"/>
    <property type="match status" value="1"/>
</dbReference>
<gene>
    <name evidence="3" type="ORF">V3391_04045</name>
</gene>
<comment type="caution">
    <text evidence="3">The sequence shown here is derived from an EMBL/GenBank/DDBJ whole genome shotgun (WGS) entry which is preliminary data.</text>
</comment>
<sequence length="249" mass="27294">MRIAPRWWVGLLPVVLYAAWLLGTALYQGIDYRQIGAPANLLPALILPLSVAGIAMLAFLVWSGWTRRVFFEAHRVRKPVILATLLLLMGSCIALYATAVPLRALDPHYLLMLALAMLLVGFCEEVLTRGILLVGLRGSCPEVWVWFWSSLAFGSMHALNGLLGVGALALLQVVLAFCAGTCLYLLRRLTGTLLIPIMVHAAWDFSTFLPAAGKVASPPIGMALLLLTYVVTLVLLVLFFRQQARGTRR</sequence>
<evidence type="ECO:0000313" key="4">
    <source>
        <dbReference type="Proteomes" id="UP001358324"/>
    </source>
</evidence>
<feature type="transmembrane region" description="Helical" evidence="1">
    <location>
        <begin position="219"/>
        <end position="240"/>
    </location>
</feature>
<keyword evidence="4" id="KW-1185">Reference proteome</keyword>
<keyword evidence="3" id="KW-0378">Hydrolase</keyword>
<dbReference type="RefSeq" id="WP_332077117.1">
    <property type="nucleotide sequence ID" value="NZ_JAZHBM010000001.1"/>
</dbReference>
<keyword evidence="1" id="KW-0472">Membrane</keyword>
<feature type="transmembrane region" description="Helical" evidence="1">
    <location>
        <begin position="7"/>
        <end position="30"/>
    </location>
</feature>
<dbReference type="Proteomes" id="UP001358324">
    <property type="component" value="Unassembled WGS sequence"/>
</dbReference>
<dbReference type="GO" id="GO:0016787">
    <property type="term" value="F:hydrolase activity"/>
    <property type="evidence" value="ECO:0007669"/>
    <property type="project" value="UniProtKB-KW"/>
</dbReference>
<feature type="transmembrane region" description="Helical" evidence="1">
    <location>
        <begin position="42"/>
        <end position="64"/>
    </location>
</feature>
<evidence type="ECO:0000256" key="1">
    <source>
        <dbReference type="SAM" id="Phobius"/>
    </source>
</evidence>
<evidence type="ECO:0000313" key="3">
    <source>
        <dbReference type="EMBL" id="MEF3081382.1"/>
    </source>
</evidence>
<accession>A0ABU7WCA9</accession>
<organism evidence="3 4">
    <name type="scientific">Luteimonas flava</name>
    <dbReference type="NCBI Taxonomy" id="3115822"/>
    <lineage>
        <taxon>Bacteria</taxon>
        <taxon>Pseudomonadati</taxon>
        <taxon>Pseudomonadota</taxon>
        <taxon>Gammaproteobacteria</taxon>
        <taxon>Lysobacterales</taxon>
        <taxon>Lysobacteraceae</taxon>
        <taxon>Luteimonas</taxon>
    </lineage>
</organism>
<feature type="transmembrane region" description="Helical" evidence="1">
    <location>
        <begin position="165"/>
        <end position="186"/>
    </location>
</feature>
<reference evidence="3 4" key="1">
    <citation type="submission" date="2024-01" db="EMBL/GenBank/DDBJ databases">
        <title>Novel species of the genus Luteimonas isolated from rivers.</title>
        <authorList>
            <person name="Lu H."/>
        </authorList>
    </citation>
    <scope>NUCLEOTIDE SEQUENCE [LARGE SCALE GENOMIC DNA]</scope>
    <source>
        <strain evidence="3 4">SMYT11W</strain>
    </source>
</reference>
<protein>
    <submittedName>
        <fullName evidence="3">CPBP family intramembrane glutamic endopeptidase</fullName>
        <ecNumber evidence="3">3.4.-.-</ecNumber>
    </submittedName>
</protein>
<evidence type="ECO:0000259" key="2">
    <source>
        <dbReference type="Pfam" id="PF02517"/>
    </source>
</evidence>